<dbReference type="SUPFAM" id="SSF53383">
    <property type="entry name" value="PLP-dependent transferases"/>
    <property type="match status" value="1"/>
</dbReference>
<comment type="similarity">
    <text evidence="2">Belongs to the threonine aldolase family.</text>
</comment>
<dbReference type="GO" id="GO:0006545">
    <property type="term" value="P:glycine biosynthetic process"/>
    <property type="evidence" value="ECO:0007669"/>
    <property type="project" value="TreeGrafter"/>
</dbReference>
<comment type="cofactor">
    <cofactor evidence="1">
        <name>pyridoxal 5'-phosphate</name>
        <dbReference type="ChEBI" id="CHEBI:597326"/>
    </cofactor>
</comment>
<evidence type="ECO:0000313" key="6">
    <source>
        <dbReference type="Proteomes" id="UP000587942"/>
    </source>
</evidence>
<keyword evidence="3" id="KW-0663">Pyridoxal phosphate</keyword>
<evidence type="ECO:0000256" key="2">
    <source>
        <dbReference type="ARBA" id="ARBA00006966"/>
    </source>
</evidence>
<evidence type="ECO:0000313" key="5">
    <source>
        <dbReference type="EMBL" id="NKE07250.1"/>
    </source>
</evidence>
<name>A0A846TJV8_9BACI</name>
<feature type="domain" description="Aromatic amino acid beta-eliminating lyase/threonine aldolase" evidence="4">
    <location>
        <begin position="39"/>
        <end position="280"/>
    </location>
</feature>
<dbReference type="GO" id="GO:0005829">
    <property type="term" value="C:cytosol"/>
    <property type="evidence" value="ECO:0007669"/>
    <property type="project" value="TreeGrafter"/>
</dbReference>
<proteinExistence type="inferred from homology"/>
<evidence type="ECO:0000256" key="3">
    <source>
        <dbReference type="ARBA" id="ARBA00022898"/>
    </source>
</evidence>
<dbReference type="Gene3D" id="3.90.1150.10">
    <property type="entry name" value="Aspartate Aminotransferase, domain 1"/>
    <property type="match status" value="1"/>
</dbReference>
<evidence type="ECO:0000256" key="1">
    <source>
        <dbReference type="ARBA" id="ARBA00001933"/>
    </source>
</evidence>
<dbReference type="InterPro" id="IPR001597">
    <property type="entry name" value="ArAA_b-elim_lyase/Thr_aldolase"/>
</dbReference>
<sequence>MNKILQEAFNQSTYQLTGHGSRNVQVLKDAFDNVDGQLDSDLYGEGKVIENFQDKMAAFLGKEKAVFFPSGTMAQQIALRIWCDEKGLPKVAYHPLSHLEIHEEDGLKELHNIKTILIADETRAIELKDVVSMEESVACLLLELPQREIGGQLPSYETLEDISKYCRKKGIRLHLDGARLLEVLPFYEKTATEVCQLFDSVYLSFYKGIGGIAGAILAGEDKFIAKSKVWKRRYGGDLISLYPYIISADYYFNQKSHKMPLYYENAKELADFYNSCHSVYTLPEVPVSNMFHVHFPYSKEEIEPGLTEVMRKTGVGFINHLRATGESSCYFEVSVGDRYEKVPKDEVKRAFQKLDEWMLNKFPS</sequence>
<dbReference type="EMBL" id="JAAVUM010000014">
    <property type="protein sequence ID" value="NKE07250.1"/>
    <property type="molecule type" value="Genomic_DNA"/>
</dbReference>
<dbReference type="PANTHER" id="PTHR48097">
    <property type="entry name" value="L-THREONINE ALDOLASE-RELATED"/>
    <property type="match status" value="1"/>
</dbReference>
<dbReference type="GO" id="GO:0006567">
    <property type="term" value="P:L-threonine catabolic process"/>
    <property type="evidence" value="ECO:0007669"/>
    <property type="project" value="TreeGrafter"/>
</dbReference>
<dbReference type="Gene3D" id="3.40.640.10">
    <property type="entry name" value="Type I PLP-dependent aspartate aminotransferase-like (Major domain)"/>
    <property type="match status" value="1"/>
</dbReference>
<comment type="caution">
    <text evidence="5">The sequence shown here is derived from an EMBL/GenBank/DDBJ whole genome shotgun (WGS) entry which is preliminary data.</text>
</comment>
<protein>
    <submittedName>
        <fullName evidence="5">Low specificity L-threonine aldolase</fullName>
    </submittedName>
</protein>
<dbReference type="Proteomes" id="UP000587942">
    <property type="component" value="Unassembled WGS sequence"/>
</dbReference>
<organism evidence="5 6">
    <name type="scientific">Mesobacillus selenatarsenatis</name>
    <dbReference type="NCBI Taxonomy" id="388741"/>
    <lineage>
        <taxon>Bacteria</taxon>
        <taxon>Bacillati</taxon>
        <taxon>Bacillota</taxon>
        <taxon>Bacilli</taxon>
        <taxon>Bacillales</taxon>
        <taxon>Bacillaceae</taxon>
        <taxon>Mesobacillus</taxon>
    </lineage>
</organism>
<accession>A0A846TJV8</accession>
<gene>
    <name evidence="5" type="ORF">GWK17_17525</name>
</gene>
<dbReference type="PANTHER" id="PTHR48097:SF9">
    <property type="entry name" value="L-THREONINE ALDOLASE"/>
    <property type="match status" value="1"/>
</dbReference>
<dbReference type="InterPro" id="IPR015421">
    <property type="entry name" value="PyrdxlP-dep_Trfase_major"/>
</dbReference>
<dbReference type="InterPro" id="IPR015422">
    <property type="entry name" value="PyrdxlP-dep_Trfase_small"/>
</dbReference>
<dbReference type="Pfam" id="PF01212">
    <property type="entry name" value="Beta_elim_lyase"/>
    <property type="match status" value="1"/>
</dbReference>
<dbReference type="GO" id="GO:0008732">
    <property type="term" value="F:L-allo-threonine aldolase activity"/>
    <property type="evidence" value="ECO:0007669"/>
    <property type="project" value="TreeGrafter"/>
</dbReference>
<evidence type="ECO:0000259" key="4">
    <source>
        <dbReference type="Pfam" id="PF01212"/>
    </source>
</evidence>
<dbReference type="AlphaFoldDB" id="A0A846TJV8"/>
<reference evidence="5 6" key="1">
    <citation type="submission" date="2020-03" db="EMBL/GenBank/DDBJ databases">
        <authorList>
            <person name="Sun Q."/>
        </authorList>
    </citation>
    <scope>NUCLEOTIDE SEQUENCE [LARGE SCALE GENOMIC DNA]</scope>
    <source>
        <strain evidence="5 6">KACC 21451</strain>
    </source>
</reference>
<dbReference type="InterPro" id="IPR015424">
    <property type="entry name" value="PyrdxlP-dep_Trfase"/>
</dbReference>
<dbReference type="RefSeq" id="WP_167833659.1">
    <property type="nucleotide sequence ID" value="NZ_JAAVUM010000014.1"/>
</dbReference>